<sequence length="275" mass="30435">MFVAGEHCDHETMEWIRECFKVPVLDNWWQTETGSAITATNVGMGNDLHPPPGVAGKPVPGWDVQVCRPDLSVCDDHELGNIVVKLPLPPACFMTLWNNDERFKELYFSKFSGYYDTADSGYRDEFGNIAIMARTDDVINVAGHRLSTGQLEEAILEHAAIAEAAVVGLPDKTKGHIPLGLVVLKSDEHWETEKLVKEIKQTVREFVGPVASFRDVVIVRKLPKTRSGKIARNTIAAMVSGKPYKIPVTIEDASVYPHLIQVLKESGYEPANPTA</sequence>
<evidence type="ECO:0000256" key="1">
    <source>
        <dbReference type="ARBA" id="ARBA00006432"/>
    </source>
</evidence>
<gene>
    <name evidence="8" type="ORF">LSH36_918g00035</name>
</gene>
<dbReference type="InterPro" id="IPR000873">
    <property type="entry name" value="AMP-dep_synth/lig_dom"/>
</dbReference>
<comment type="similarity">
    <text evidence="1">Belongs to the ATP-dependent AMP-binding enzyme family.</text>
</comment>
<dbReference type="Pfam" id="PF13193">
    <property type="entry name" value="AMP-binding_C"/>
    <property type="match status" value="1"/>
</dbReference>
<dbReference type="EC" id="6.2.1.1" evidence="2"/>
<dbReference type="EMBL" id="JAODUP010000918">
    <property type="protein sequence ID" value="KAK2142750.1"/>
    <property type="molecule type" value="Genomic_DNA"/>
</dbReference>
<dbReference type="Pfam" id="PF00501">
    <property type="entry name" value="AMP-binding"/>
    <property type="match status" value="1"/>
</dbReference>
<protein>
    <recommendedName>
        <fullName evidence="3">Acyl-CoA synthetase short-chain family member 3, mitochondrial</fullName>
        <ecNumber evidence="2">6.2.1.1</ecNumber>
    </recommendedName>
    <alternativeName>
        <fullName evidence="4">Acetate--CoA ligase 3</fullName>
    </alternativeName>
</protein>
<dbReference type="GO" id="GO:0003987">
    <property type="term" value="F:acetate-CoA ligase activity"/>
    <property type="evidence" value="ECO:0007669"/>
    <property type="project" value="UniProtKB-EC"/>
</dbReference>
<evidence type="ECO:0000313" key="8">
    <source>
        <dbReference type="EMBL" id="KAK2142750.1"/>
    </source>
</evidence>
<dbReference type="Gene3D" id="3.40.50.12780">
    <property type="entry name" value="N-terminal domain of ligase-like"/>
    <property type="match status" value="1"/>
</dbReference>
<comment type="caution">
    <text evidence="8">The sequence shown here is derived from an EMBL/GenBank/DDBJ whole genome shotgun (WGS) entry which is preliminary data.</text>
</comment>
<dbReference type="PANTHER" id="PTHR43347">
    <property type="entry name" value="ACYL-COA SYNTHETASE"/>
    <property type="match status" value="1"/>
</dbReference>
<dbReference type="SUPFAM" id="SSF56801">
    <property type="entry name" value="Acetyl-CoA synthetase-like"/>
    <property type="match status" value="1"/>
</dbReference>
<accession>A0AAD9MRG3</accession>
<evidence type="ECO:0000256" key="4">
    <source>
        <dbReference type="ARBA" id="ARBA00042755"/>
    </source>
</evidence>
<dbReference type="GO" id="GO:0050218">
    <property type="term" value="F:propionate-CoA ligase activity"/>
    <property type="evidence" value="ECO:0007669"/>
    <property type="project" value="TreeGrafter"/>
</dbReference>
<dbReference type="InterPro" id="IPR042099">
    <property type="entry name" value="ANL_N_sf"/>
</dbReference>
<name>A0AAD9MRG3_9ANNE</name>
<dbReference type="PANTHER" id="PTHR43347:SF3">
    <property type="entry name" value="ACYL-COA SYNTHETASE SHORT-CHAIN FAMILY MEMBER 3, MITOCHONDRIAL"/>
    <property type="match status" value="1"/>
</dbReference>
<dbReference type="Proteomes" id="UP001208570">
    <property type="component" value="Unassembled WGS sequence"/>
</dbReference>
<keyword evidence="9" id="KW-1185">Reference proteome</keyword>
<dbReference type="FunFam" id="3.30.300.30:FF:000017">
    <property type="entry name" value="Acyl-CoA synthetase short-chain family member 3"/>
    <property type="match status" value="1"/>
</dbReference>
<evidence type="ECO:0000256" key="2">
    <source>
        <dbReference type="ARBA" id="ARBA00013275"/>
    </source>
</evidence>
<evidence type="ECO:0000256" key="3">
    <source>
        <dbReference type="ARBA" id="ARBA00040004"/>
    </source>
</evidence>
<dbReference type="InterPro" id="IPR045851">
    <property type="entry name" value="AMP-bd_C_sf"/>
</dbReference>
<evidence type="ECO:0000256" key="5">
    <source>
        <dbReference type="ARBA" id="ARBA00047935"/>
    </source>
</evidence>
<organism evidence="8 9">
    <name type="scientific">Paralvinella palmiformis</name>
    <dbReference type="NCBI Taxonomy" id="53620"/>
    <lineage>
        <taxon>Eukaryota</taxon>
        <taxon>Metazoa</taxon>
        <taxon>Spiralia</taxon>
        <taxon>Lophotrochozoa</taxon>
        <taxon>Annelida</taxon>
        <taxon>Polychaeta</taxon>
        <taxon>Sedentaria</taxon>
        <taxon>Canalipalpata</taxon>
        <taxon>Terebellida</taxon>
        <taxon>Terebelliformia</taxon>
        <taxon>Alvinellidae</taxon>
        <taxon>Paralvinella</taxon>
    </lineage>
</organism>
<dbReference type="AlphaFoldDB" id="A0AAD9MRG3"/>
<evidence type="ECO:0000313" key="9">
    <source>
        <dbReference type="Proteomes" id="UP001208570"/>
    </source>
</evidence>
<evidence type="ECO:0000259" key="7">
    <source>
        <dbReference type="Pfam" id="PF13193"/>
    </source>
</evidence>
<feature type="domain" description="AMP-dependent synthetase/ligase" evidence="6">
    <location>
        <begin position="2"/>
        <end position="86"/>
    </location>
</feature>
<comment type="catalytic activity">
    <reaction evidence="5">
        <text>butanoate + ATP + CoA = butanoyl-CoA + AMP + diphosphate</text>
        <dbReference type="Rhea" id="RHEA:46172"/>
        <dbReference type="ChEBI" id="CHEBI:17968"/>
        <dbReference type="ChEBI" id="CHEBI:30616"/>
        <dbReference type="ChEBI" id="CHEBI:33019"/>
        <dbReference type="ChEBI" id="CHEBI:57287"/>
        <dbReference type="ChEBI" id="CHEBI:57371"/>
        <dbReference type="ChEBI" id="CHEBI:456215"/>
    </reaction>
    <physiologicalReaction direction="left-to-right" evidence="5">
        <dbReference type="Rhea" id="RHEA:46173"/>
    </physiologicalReaction>
</comment>
<feature type="domain" description="AMP-binding enzyme C-terminal" evidence="7">
    <location>
        <begin position="151"/>
        <end position="229"/>
    </location>
</feature>
<dbReference type="Gene3D" id="3.30.300.30">
    <property type="match status" value="1"/>
</dbReference>
<dbReference type="InterPro" id="IPR025110">
    <property type="entry name" value="AMP-bd_C"/>
</dbReference>
<evidence type="ECO:0000259" key="6">
    <source>
        <dbReference type="Pfam" id="PF00501"/>
    </source>
</evidence>
<proteinExistence type="inferred from homology"/>
<reference evidence="8" key="1">
    <citation type="journal article" date="2023" name="Mol. Biol. Evol.">
        <title>Third-Generation Sequencing Reveals the Adaptive Role of the Epigenome in Three Deep-Sea Polychaetes.</title>
        <authorList>
            <person name="Perez M."/>
            <person name="Aroh O."/>
            <person name="Sun Y."/>
            <person name="Lan Y."/>
            <person name="Juniper S.K."/>
            <person name="Young C.R."/>
            <person name="Angers B."/>
            <person name="Qian P.Y."/>
        </authorList>
    </citation>
    <scope>NUCLEOTIDE SEQUENCE</scope>
    <source>
        <strain evidence="8">P08H-3</strain>
    </source>
</reference>
<dbReference type="GO" id="GO:0005759">
    <property type="term" value="C:mitochondrial matrix"/>
    <property type="evidence" value="ECO:0007669"/>
    <property type="project" value="TreeGrafter"/>
</dbReference>